<feature type="domain" description="GH10" evidence="7">
    <location>
        <begin position="42"/>
        <end position="316"/>
    </location>
</feature>
<comment type="similarity">
    <text evidence="1 6">Belongs to the glycosyl hydrolase 10 (cellulase F) family.</text>
</comment>
<reference evidence="8 9" key="1">
    <citation type="submission" date="2014-04" db="EMBL/GenBank/DDBJ databases">
        <authorList>
            <consortium name="DOE Joint Genome Institute"/>
            <person name="Kuo A."/>
            <person name="Girlanda M."/>
            <person name="Perotto S."/>
            <person name="Kohler A."/>
            <person name="Nagy L.G."/>
            <person name="Floudas D."/>
            <person name="Copeland A."/>
            <person name="Barry K.W."/>
            <person name="Cichocki N."/>
            <person name="Veneault-Fourrey C."/>
            <person name="LaButti K."/>
            <person name="Lindquist E.A."/>
            <person name="Lipzen A."/>
            <person name="Lundell T."/>
            <person name="Morin E."/>
            <person name="Murat C."/>
            <person name="Sun H."/>
            <person name="Tunlid A."/>
            <person name="Henrissat B."/>
            <person name="Grigoriev I.V."/>
            <person name="Hibbett D.S."/>
            <person name="Martin F."/>
            <person name="Nordberg H.P."/>
            <person name="Cantor M.N."/>
            <person name="Hua S.X."/>
        </authorList>
    </citation>
    <scope>NUCLEOTIDE SEQUENCE [LARGE SCALE GENOMIC DNA]</scope>
    <source>
        <strain evidence="8 9">MUT 4182</strain>
    </source>
</reference>
<comment type="catalytic activity">
    <reaction evidence="6">
        <text>Endohydrolysis of (1-&gt;4)-beta-D-xylosidic linkages in xylans.</text>
        <dbReference type="EC" id="3.2.1.8"/>
    </reaction>
</comment>
<dbReference type="Pfam" id="PF00331">
    <property type="entry name" value="Glyco_hydro_10"/>
    <property type="match status" value="1"/>
</dbReference>
<proteinExistence type="inferred from homology"/>
<dbReference type="STRING" id="1051891.A0A0C3QVM4"/>
<gene>
    <name evidence="8" type="ORF">M407DRAFT_231885</name>
</gene>
<dbReference type="Proteomes" id="UP000054248">
    <property type="component" value="Unassembled WGS sequence"/>
</dbReference>
<evidence type="ECO:0000256" key="1">
    <source>
        <dbReference type="ARBA" id="ARBA00007495"/>
    </source>
</evidence>
<name>A0A0C3QVM4_9AGAM</name>
<dbReference type="InterPro" id="IPR044846">
    <property type="entry name" value="GH10"/>
</dbReference>
<dbReference type="GO" id="GO:0031176">
    <property type="term" value="F:endo-1,4-beta-xylanase activity"/>
    <property type="evidence" value="ECO:0007669"/>
    <property type="project" value="UniProtKB-EC"/>
</dbReference>
<evidence type="ECO:0000313" key="8">
    <source>
        <dbReference type="EMBL" id="KIO33686.1"/>
    </source>
</evidence>
<evidence type="ECO:0000256" key="6">
    <source>
        <dbReference type="RuleBase" id="RU361174"/>
    </source>
</evidence>
<dbReference type="PANTHER" id="PTHR31490">
    <property type="entry name" value="GLYCOSYL HYDROLASE"/>
    <property type="match status" value="1"/>
</dbReference>
<evidence type="ECO:0000256" key="5">
    <source>
        <dbReference type="ARBA" id="ARBA00023326"/>
    </source>
</evidence>
<keyword evidence="5 6" id="KW-0624">Polysaccharide degradation</keyword>
<evidence type="ECO:0000256" key="4">
    <source>
        <dbReference type="ARBA" id="ARBA00023295"/>
    </source>
</evidence>
<dbReference type="PRINTS" id="PR00134">
    <property type="entry name" value="GLHYDRLASE10"/>
</dbReference>
<reference evidence="9" key="2">
    <citation type="submission" date="2015-01" db="EMBL/GenBank/DDBJ databases">
        <title>Evolutionary Origins and Diversification of the Mycorrhizal Mutualists.</title>
        <authorList>
            <consortium name="DOE Joint Genome Institute"/>
            <consortium name="Mycorrhizal Genomics Consortium"/>
            <person name="Kohler A."/>
            <person name="Kuo A."/>
            <person name="Nagy L.G."/>
            <person name="Floudas D."/>
            <person name="Copeland A."/>
            <person name="Barry K.W."/>
            <person name="Cichocki N."/>
            <person name="Veneault-Fourrey C."/>
            <person name="LaButti K."/>
            <person name="Lindquist E.A."/>
            <person name="Lipzen A."/>
            <person name="Lundell T."/>
            <person name="Morin E."/>
            <person name="Murat C."/>
            <person name="Riley R."/>
            <person name="Ohm R."/>
            <person name="Sun H."/>
            <person name="Tunlid A."/>
            <person name="Henrissat B."/>
            <person name="Grigoriev I.V."/>
            <person name="Hibbett D.S."/>
            <person name="Martin F."/>
        </authorList>
    </citation>
    <scope>NUCLEOTIDE SEQUENCE [LARGE SCALE GENOMIC DNA]</scope>
    <source>
        <strain evidence="9">MUT 4182</strain>
    </source>
</reference>
<protein>
    <recommendedName>
        <fullName evidence="6">Beta-xylanase</fullName>
        <ecNumber evidence="6">3.2.1.8</ecNumber>
    </recommendedName>
</protein>
<keyword evidence="4 6" id="KW-0326">Glycosidase</keyword>
<dbReference type="EC" id="3.2.1.8" evidence="6"/>
<evidence type="ECO:0000313" key="9">
    <source>
        <dbReference type="Proteomes" id="UP000054248"/>
    </source>
</evidence>
<keyword evidence="3 6" id="KW-0119">Carbohydrate metabolism</keyword>
<dbReference type="HOGENOM" id="CLU_020161_5_0_1"/>
<dbReference type="SMART" id="SM00633">
    <property type="entry name" value="Glyco_10"/>
    <property type="match status" value="1"/>
</dbReference>
<dbReference type="AlphaFoldDB" id="A0A0C3QVM4"/>
<accession>A0A0C3QVM4</accession>
<organism evidence="8 9">
    <name type="scientific">Tulasnella calospora MUT 4182</name>
    <dbReference type="NCBI Taxonomy" id="1051891"/>
    <lineage>
        <taxon>Eukaryota</taxon>
        <taxon>Fungi</taxon>
        <taxon>Dikarya</taxon>
        <taxon>Basidiomycota</taxon>
        <taxon>Agaricomycotina</taxon>
        <taxon>Agaricomycetes</taxon>
        <taxon>Cantharellales</taxon>
        <taxon>Tulasnellaceae</taxon>
        <taxon>Tulasnella</taxon>
    </lineage>
</organism>
<evidence type="ECO:0000259" key="7">
    <source>
        <dbReference type="PROSITE" id="PS51760"/>
    </source>
</evidence>
<dbReference type="SUPFAM" id="SSF51445">
    <property type="entry name" value="(Trans)glycosidases"/>
    <property type="match status" value="1"/>
</dbReference>
<evidence type="ECO:0000256" key="3">
    <source>
        <dbReference type="ARBA" id="ARBA00023277"/>
    </source>
</evidence>
<dbReference type="InterPro" id="IPR017853">
    <property type="entry name" value="GH"/>
</dbReference>
<keyword evidence="9" id="KW-1185">Reference proteome</keyword>
<dbReference type="EMBL" id="KN822947">
    <property type="protein sequence ID" value="KIO33686.1"/>
    <property type="molecule type" value="Genomic_DNA"/>
</dbReference>
<dbReference type="InterPro" id="IPR001000">
    <property type="entry name" value="GH10_dom"/>
</dbReference>
<dbReference type="Gene3D" id="3.20.20.80">
    <property type="entry name" value="Glycosidases"/>
    <property type="match status" value="1"/>
</dbReference>
<dbReference type="PANTHER" id="PTHR31490:SF76">
    <property type="entry name" value="ENDO-1,4-BETA-XYLANASE C"/>
    <property type="match status" value="1"/>
</dbReference>
<evidence type="ECO:0000256" key="2">
    <source>
        <dbReference type="ARBA" id="ARBA00022801"/>
    </source>
</evidence>
<keyword evidence="2 6" id="KW-0378">Hydrolase</keyword>
<sequence length="317" mass="34849">MLEVYWRWHDDSDDDDDDLDEDHHRFQQRYDFHKYRQYFGTAADQGTLSVSQVSNIVKANFGQLTPENSMKWDATEGSQNSFSFSGADYLVNFAQTNGKLVRGHTLLWHSQLPQWVKNIGSASTLTSVIQNHAKTIVTRYKGKVFQYDVVNEMFNEDGTVRSSVFSNVLGTTFVDIAFKAAHDADSAAKLYINDYNLDSVNSKVNGLVNLVNSKRAAGVPIHGIGTQAHLSAGGAGGVQAALQKLATAADEVAITEVRASSSDYLTVVNACLNTPKCVGITVWGVSDNYSWRTGQNPLLFDSNYNAKAAYNAIINAL</sequence>
<dbReference type="PROSITE" id="PS51760">
    <property type="entry name" value="GH10_2"/>
    <property type="match status" value="1"/>
</dbReference>
<dbReference type="GO" id="GO:0000272">
    <property type="term" value="P:polysaccharide catabolic process"/>
    <property type="evidence" value="ECO:0007669"/>
    <property type="project" value="UniProtKB-KW"/>
</dbReference>
<dbReference type="OrthoDB" id="3055998at2759"/>